<evidence type="ECO:0000313" key="2">
    <source>
        <dbReference type="Proteomes" id="UP000278632"/>
    </source>
</evidence>
<gene>
    <name evidence="1" type="ORF">DMP08_09405</name>
</gene>
<sequence>MNESYERSSKEPVTVTLYWNHICILHNFEKIYLANLQERLLREGIHLVVRFFGLGYDEHMAAYLARDGAQMPDLIVSADLEVFECAKAFDALGPLHDCATWLPLKSTAVVQAVKRTDQLLPVVAIPLVLYGGSPIPNDPLPTLVRNARVAFGGIDNSAGKILVKSVWERYGKAVAEELLQRCTATAMPIGAFKAARTKEVDFALVPSLYALRADGTDSFFETPHEGPVLLPSYFCARTSIEDEVARRVCRALLSEELLDFYAANGDLVVCPQQSLKHASTQDDADACLTVSQSFIDALDSRAFYKLYRQHIPSAEVIG</sequence>
<dbReference type="RefSeq" id="WP_123192643.1">
    <property type="nucleotide sequence ID" value="NZ_QICD01000021.1"/>
</dbReference>
<dbReference type="AlphaFoldDB" id="A0A3N0B417"/>
<evidence type="ECO:0000313" key="1">
    <source>
        <dbReference type="EMBL" id="RNL41346.1"/>
    </source>
</evidence>
<keyword evidence="2" id="KW-1185">Reference proteome</keyword>
<dbReference type="Proteomes" id="UP000278632">
    <property type="component" value="Unassembled WGS sequence"/>
</dbReference>
<dbReference type="OrthoDB" id="9778331at2"/>
<proteinExistence type="predicted"/>
<accession>A0A3N0B417</accession>
<name>A0A3N0B417_9ACTN</name>
<reference evidence="2" key="1">
    <citation type="submission" date="2018-05" db="EMBL/GenBank/DDBJ databases">
        <title>Genome Sequencing of selected type strains of the family Eggerthellaceae.</title>
        <authorList>
            <person name="Danylec N."/>
            <person name="Stoll D.A."/>
            <person name="Doetsch A."/>
            <person name="Huch M."/>
        </authorList>
    </citation>
    <scope>NUCLEOTIDE SEQUENCE [LARGE SCALE GENOMIC DNA]</scope>
    <source>
        <strain evidence="2">DSM 16106</strain>
    </source>
</reference>
<dbReference type="EMBL" id="QICD01000021">
    <property type="protein sequence ID" value="RNL41346.1"/>
    <property type="molecule type" value="Genomic_DNA"/>
</dbReference>
<evidence type="ECO:0008006" key="3">
    <source>
        <dbReference type="Google" id="ProtNLM"/>
    </source>
</evidence>
<protein>
    <recommendedName>
        <fullName evidence="3">ABC transporter substrate-binding protein</fullName>
    </recommendedName>
</protein>
<comment type="caution">
    <text evidence="1">The sequence shown here is derived from an EMBL/GenBank/DDBJ whole genome shotgun (WGS) entry which is preliminary data.</text>
</comment>
<organism evidence="1 2">
    <name type="scientific">Paraeggerthella hongkongensis</name>
    <dbReference type="NCBI Taxonomy" id="230658"/>
    <lineage>
        <taxon>Bacteria</taxon>
        <taxon>Bacillati</taxon>
        <taxon>Actinomycetota</taxon>
        <taxon>Coriobacteriia</taxon>
        <taxon>Eggerthellales</taxon>
        <taxon>Eggerthellaceae</taxon>
        <taxon>Paraeggerthella</taxon>
    </lineage>
</organism>